<sequence length="120" mass="13572">TRTPVDFGISEGHRSLERQKELYDQGKSKIDGINKKGKHNYSPSLAIDLYAYHPDIEVRKKLAYDVPTLCIIAGVIISCADELKAKGDIKHSIRWGGNWDNDGVILYDQSFDDLPHFELV</sequence>
<comment type="caution">
    <text evidence="1">The sequence shown here is derived from an EMBL/GenBank/DDBJ whole genome shotgun (WGS) entry which is preliminary data.</text>
</comment>
<feature type="non-terminal residue" evidence="1">
    <location>
        <position position="1"/>
    </location>
</feature>
<accession>X0SXY9</accession>
<protein>
    <recommendedName>
        <fullName evidence="2">Peptidase M15C domain-containing protein</fullName>
    </recommendedName>
</protein>
<evidence type="ECO:0008006" key="2">
    <source>
        <dbReference type="Google" id="ProtNLM"/>
    </source>
</evidence>
<dbReference type="EMBL" id="BARS01003810">
    <property type="protein sequence ID" value="GAF68680.1"/>
    <property type="molecule type" value="Genomic_DNA"/>
</dbReference>
<proteinExistence type="predicted"/>
<organism evidence="1">
    <name type="scientific">marine sediment metagenome</name>
    <dbReference type="NCBI Taxonomy" id="412755"/>
    <lineage>
        <taxon>unclassified sequences</taxon>
        <taxon>metagenomes</taxon>
        <taxon>ecological metagenomes</taxon>
    </lineage>
</organism>
<reference evidence="1" key="1">
    <citation type="journal article" date="2014" name="Front. Microbiol.">
        <title>High frequency of phylogenetically diverse reductive dehalogenase-homologous genes in deep subseafloor sedimentary metagenomes.</title>
        <authorList>
            <person name="Kawai M."/>
            <person name="Futagami T."/>
            <person name="Toyoda A."/>
            <person name="Takaki Y."/>
            <person name="Nishi S."/>
            <person name="Hori S."/>
            <person name="Arai W."/>
            <person name="Tsubouchi T."/>
            <person name="Morono Y."/>
            <person name="Uchiyama I."/>
            <person name="Ito T."/>
            <person name="Fujiyama A."/>
            <person name="Inagaki F."/>
            <person name="Takami H."/>
        </authorList>
    </citation>
    <scope>NUCLEOTIDE SEQUENCE</scope>
    <source>
        <strain evidence="1">Expedition CK06-06</strain>
    </source>
</reference>
<dbReference type="SUPFAM" id="SSF55166">
    <property type="entry name" value="Hedgehog/DD-peptidase"/>
    <property type="match status" value="1"/>
</dbReference>
<name>X0SXY9_9ZZZZ</name>
<dbReference type="Gene3D" id="3.30.1380.10">
    <property type="match status" value="1"/>
</dbReference>
<gene>
    <name evidence="1" type="ORF">S01H1_07385</name>
</gene>
<dbReference type="AlphaFoldDB" id="X0SXY9"/>
<evidence type="ECO:0000313" key="1">
    <source>
        <dbReference type="EMBL" id="GAF68680.1"/>
    </source>
</evidence>
<dbReference type="InterPro" id="IPR009045">
    <property type="entry name" value="Zn_M74/Hedgehog-like"/>
</dbReference>